<dbReference type="InterPro" id="IPR011663">
    <property type="entry name" value="UTRA"/>
</dbReference>
<evidence type="ECO:0000256" key="2">
    <source>
        <dbReference type="ARBA" id="ARBA00023125"/>
    </source>
</evidence>
<accession>A0ABT2KMV5</accession>
<dbReference type="InterPro" id="IPR050679">
    <property type="entry name" value="Bact_HTH_transcr_reg"/>
</dbReference>
<dbReference type="Gene3D" id="3.40.1410.10">
    <property type="entry name" value="Chorismate lyase-like"/>
    <property type="match status" value="1"/>
</dbReference>
<comment type="caution">
    <text evidence="6">The sequence shown here is derived from an EMBL/GenBank/DDBJ whole genome shotgun (WGS) entry which is preliminary data.</text>
</comment>
<evidence type="ECO:0000313" key="6">
    <source>
        <dbReference type="EMBL" id="MCT4371441.1"/>
    </source>
</evidence>
<dbReference type="InterPro" id="IPR028978">
    <property type="entry name" value="Chorismate_lyase_/UTRA_dom_sf"/>
</dbReference>
<keyword evidence="3" id="KW-0804">Transcription</keyword>
<dbReference type="SUPFAM" id="SSF64288">
    <property type="entry name" value="Chorismate lyase-like"/>
    <property type="match status" value="1"/>
</dbReference>
<proteinExistence type="predicted"/>
<evidence type="ECO:0000256" key="4">
    <source>
        <dbReference type="SAM" id="MobiDB-lite"/>
    </source>
</evidence>
<dbReference type="InterPro" id="IPR036388">
    <property type="entry name" value="WH-like_DNA-bd_sf"/>
</dbReference>
<dbReference type="SMART" id="SM00345">
    <property type="entry name" value="HTH_GNTR"/>
    <property type="match status" value="1"/>
</dbReference>
<evidence type="ECO:0000256" key="1">
    <source>
        <dbReference type="ARBA" id="ARBA00023015"/>
    </source>
</evidence>
<feature type="region of interest" description="Disordered" evidence="4">
    <location>
        <begin position="1"/>
        <end position="29"/>
    </location>
</feature>
<dbReference type="Proteomes" id="UP000217448">
    <property type="component" value="Unassembled WGS sequence"/>
</dbReference>
<dbReference type="EMBL" id="NTHN02000025">
    <property type="protein sequence ID" value="MCT4371441.1"/>
    <property type="molecule type" value="Genomic_DNA"/>
</dbReference>
<dbReference type="SMART" id="SM00866">
    <property type="entry name" value="UTRA"/>
    <property type="match status" value="1"/>
</dbReference>
<dbReference type="Gene3D" id="1.10.10.10">
    <property type="entry name" value="Winged helix-like DNA-binding domain superfamily/Winged helix DNA-binding domain"/>
    <property type="match status" value="1"/>
</dbReference>
<organism evidence="6 7">
    <name type="scientific">Alloyangia mangrovi</name>
    <dbReference type="NCBI Taxonomy" id="1779329"/>
    <lineage>
        <taxon>Bacteria</taxon>
        <taxon>Pseudomonadati</taxon>
        <taxon>Pseudomonadota</taxon>
        <taxon>Alphaproteobacteria</taxon>
        <taxon>Rhodobacterales</taxon>
        <taxon>Roseobacteraceae</taxon>
        <taxon>Alloyangia</taxon>
    </lineage>
</organism>
<dbReference type="PANTHER" id="PTHR44846">
    <property type="entry name" value="MANNOSYL-D-GLYCERATE TRANSPORT/METABOLISM SYSTEM REPRESSOR MNGR-RELATED"/>
    <property type="match status" value="1"/>
</dbReference>
<protein>
    <submittedName>
        <fullName evidence="6">GntR family transcriptional regulator</fullName>
    </submittedName>
</protein>
<feature type="compositionally biased region" description="Polar residues" evidence="4">
    <location>
        <begin position="1"/>
        <end position="11"/>
    </location>
</feature>
<reference evidence="7" key="1">
    <citation type="submission" date="2023-07" db="EMBL/GenBank/DDBJ databases">
        <title>Yangia mangrovi SAOS 153D genome.</title>
        <authorList>
            <person name="Verma A."/>
            <person name="Pal Y."/>
            <person name="Sundharam S."/>
            <person name="Bisht B."/>
            <person name="Srinivasan K."/>
        </authorList>
    </citation>
    <scope>NUCLEOTIDE SEQUENCE [LARGE SCALE GENOMIC DNA]</scope>
    <source>
        <strain evidence="7">SAOS 153D</strain>
    </source>
</reference>
<dbReference type="InterPro" id="IPR036390">
    <property type="entry name" value="WH_DNA-bd_sf"/>
</dbReference>
<dbReference type="Pfam" id="PF07702">
    <property type="entry name" value="UTRA"/>
    <property type="match status" value="1"/>
</dbReference>
<dbReference type="SUPFAM" id="SSF46785">
    <property type="entry name" value="Winged helix' DNA-binding domain"/>
    <property type="match status" value="1"/>
</dbReference>
<keyword evidence="1" id="KW-0805">Transcription regulation</keyword>
<evidence type="ECO:0000313" key="7">
    <source>
        <dbReference type="Proteomes" id="UP000217448"/>
    </source>
</evidence>
<dbReference type="InterPro" id="IPR000524">
    <property type="entry name" value="Tscrpt_reg_HTH_GntR"/>
</dbReference>
<evidence type="ECO:0000256" key="3">
    <source>
        <dbReference type="ARBA" id="ARBA00023163"/>
    </source>
</evidence>
<name>A0ABT2KMV5_9RHOB</name>
<evidence type="ECO:0000259" key="5">
    <source>
        <dbReference type="PROSITE" id="PS50949"/>
    </source>
</evidence>
<keyword evidence="7" id="KW-1185">Reference proteome</keyword>
<keyword evidence="2" id="KW-0238">DNA-binding</keyword>
<dbReference type="PANTHER" id="PTHR44846:SF1">
    <property type="entry name" value="MANNOSYL-D-GLYCERATE TRANSPORT_METABOLISM SYSTEM REPRESSOR MNGR-RELATED"/>
    <property type="match status" value="1"/>
</dbReference>
<sequence>MVYQFFHSQHPQGEAERCRKKNRKSGHRPDALPIYMQISELVIRDIAAGRLVDGQKLPPERDFAKAHGTTVRTLRKALLELEKKGLLERRQGSGNYVRAGGEVDSVYSMFRLELAQGGGGLPTADILSADYLSKDSQQPAYGSSDHGTRFRRLRYLDDVIIAVEEIWLDGGAGKVPREMVQDSLYLTYKRALQLWITRAEDRVGIGQVPDWAPEAFALKPGTTTAYIERLSWAQGSEAVEFSRTWYDTTKALYVQRLI</sequence>
<dbReference type="Pfam" id="PF00392">
    <property type="entry name" value="GntR"/>
    <property type="match status" value="1"/>
</dbReference>
<gene>
    <name evidence="6" type="ORF">CLG85_014375</name>
</gene>
<dbReference type="PROSITE" id="PS50949">
    <property type="entry name" value="HTH_GNTR"/>
    <property type="match status" value="1"/>
</dbReference>
<feature type="domain" description="HTH gntR-type" evidence="5">
    <location>
        <begin position="32"/>
        <end position="100"/>
    </location>
</feature>